<evidence type="ECO:0000256" key="6">
    <source>
        <dbReference type="ARBA" id="ARBA00022741"/>
    </source>
</evidence>
<comment type="activity regulation">
    <text evidence="11">Inhibited by UTP.</text>
</comment>
<evidence type="ECO:0000256" key="1">
    <source>
        <dbReference type="ARBA" id="ARBA00004496"/>
    </source>
</evidence>
<dbReference type="HAMAP" id="MF_01220_B">
    <property type="entry name" value="PyrH_B"/>
    <property type="match status" value="1"/>
</dbReference>
<dbReference type="CDD" id="cd04254">
    <property type="entry name" value="AAK_UMPK-PyrH-Ec"/>
    <property type="match status" value="1"/>
</dbReference>
<evidence type="ECO:0000313" key="13">
    <source>
        <dbReference type="EMBL" id="QNV38902.1"/>
    </source>
</evidence>
<evidence type="ECO:0000256" key="5">
    <source>
        <dbReference type="ARBA" id="ARBA00022679"/>
    </source>
</evidence>
<comment type="similarity">
    <text evidence="3 11">Belongs to the UMP kinase family.</text>
</comment>
<dbReference type="Pfam" id="PF00696">
    <property type="entry name" value="AA_kinase"/>
    <property type="match status" value="1"/>
</dbReference>
<keyword evidence="4 11" id="KW-0963">Cytoplasm</keyword>
<dbReference type="KEGG" id="rter:IDM49_08455"/>
<dbReference type="InterPro" id="IPR011817">
    <property type="entry name" value="Uridylate_kinase"/>
</dbReference>
<reference evidence="13 14" key="1">
    <citation type="submission" date="2020-09" db="EMBL/GenBank/DDBJ databases">
        <title>Investigation of environmental microbes.</title>
        <authorList>
            <person name="Ou Y."/>
            <person name="Kang Q."/>
        </authorList>
    </citation>
    <scope>NUCLEOTIDE SEQUENCE [LARGE SCALE GENOMIC DNA]</scope>
    <source>
        <strain evidence="13 14">KJZ-14</strain>
    </source>
</reference>
<dbReference type="PANTHER" id="PTHR42833:SF4">
    <property type="entry name" value="URIDYLATE KINASE PUMPKIN, CHLOROPLASTIC"/>
    <property type="match status" value="1"/>
</dbReference>
<feature type="binding site" evidence="11">
    <location>
        <position position="163"/>
    </location>
    <ligand>
        <name>ATP</name>
        <dbReference type="ChEBI" id="CHEBI:30616"/>
    </ligand>
</feature>
<evidence type="ECO:0000256" key="9">
    <source>
        <dbReference type="ARBA" id="ARBA00022975"/>
    </source>
</evidence>
<sequence length="239" mass="25920">MHKDDTGRRRVLLKLSGEVFGGGKVGIDTDVIRGIADQIAATVGQVETSIVIGGGNFFRGAELSTAGMDRSRADYMGMLGTVMNSLALQDFLEQAGIDTRVQSAITMPQVAETYIPRRAIRHMQKDRVVIFGAGAGLPYFSTDTVAAQRALEIHADEVLVAKNGVDGIYTADPNKDPNAERLYNLTYDDALKRNIRVMDQTAFSLCKDNNVAMRVFGMQGEGNVTRAILGEEMGTLVTK</sequence>
<feature type="domain" description="Aspartate/glutamate/uridylate kinase" evidence="12">
    <location>
        <begin position="10"/>
        <end position="216"/>
    </location>
</feature>
<keyword evidence="9 11" id="KW-0665">Pyrimidine biosynthesis</keyword>
<evidence type="ECO:0000313" key="14">
    <source>
        <dbReference type="Proteomes" id="UP000516404"/>
    </source>
</evidence>
<evidence type="ECO:0000256" key="11">
    <source>
        <dbReference type="HAMAP-Rule" id="MF_01220"/>
    </source>
</evidence>
<dbReference type="InterPro" id="IPR036393">
    <property type="entry name" value="AceGlu_kinase-like_sf"/>
</dbReference>
<feature type="binding site" evidence="11">
    <location>
        <position position="169"/>
    </location>
    <ligand>
        <name>ATP</name>
        <dbReference type="ChEBI" id="CHEBI:30616"/>
    </ligand>
</feature>
<dbReference type="FunFam" id="3.40.1160.10:FF:000001">
    <property type="entry name" value="Uridylate kinase"/>
    <property type="match status" value="1"/>
</dbReference>
<dbReference type="UniPathway" id="UPA00159">
    <property type="reaction ID" value="UER00275"/>
</dbReference>
<feature type="binding site" evidence="11">
    <location>
        <begin position="135"/>
        <end position="142"/>
    </location>
    <ligand>
        <name>UMP</name>
        <dbReference type="ChEBI" id="CHEBI:57865"/>
    </ligand>
</feature>
<dbReference type="GO" id="GO:0005737">
    <property type="term" value="C:cytoplasm"/>
    <property type="evidence" value="ECO:0007669"/>
    <property type="project" value="UniProtKB-SubCell"/>
</dbReference>
<feature type="binding site" evidence="11">
    <location>
        <position position="74"/>
    </location>
    <ligand>
        <name>UMP</name>
        <dbReference type="ChEBI" id="CHEBI:57865"/>
    </ligand>
</feature>
<name>A0A7H2BGV6_9MICC</name>
<dbReference type="NCBIfam" id="TIGR02075">
    <property type="entry name" value="pyrH_bact"/>
    <property type="match status" value="1"/>
</dbReference>
<dbReference type="InterPro" id="IPR015963">
    <property type="entry name" value="Uridylate_kinase_bac"/>
</dbReference>
<evidence type="ECO:0000256" key="4">
    <source>
        <dbReference type="ARBA" id="ARBA00022490"/>
    </source>
</evidence>
<protein>
    <recommendedName>
        <fullName evidence="11">Uridylate kinase</fullName>
        <shortName evidence="11">UK</shortName>
        <ecNumber evidence="11">2.7.4.22</ecNumber>
    </recommendedName>
    <alternativeName>
        <fullName evidence="11">Uridine monophosphate kinase</fullName>
        <shortName evidence="11">UMP kinase</shortName>
        <shortName evidence="11">UMPK</shortName>
    </alternativeName>
</protein>
<evidence type="ECO:0000256" key="7">
    <source>
        <dbReference type="ARBA" id="ARBA00022777"/>
    </source>
</evidence>
<dbReference type="Proteomes" id="UP000516404">
    <property type="component" value="Chromosome"/>
</dbReference>
<comment type="function">
    <text evidence="11">Catalyzes the reversible phosphorylation of UMP to UDP.</text>
</comment>
<comment type="catalytic activity">
    <reaction evidence="10 11">
        <text>UMP + ATP = UDP + ADP</text>
        <dbReference type="Rhea" id="RHEA:24400"/>
        <dbReference type="ChEBI" id="CHEBI:30616"/>
        <dbReference type="ChEBI" id="CHEBI:57865"/>
        <dbReference type="ChEBI" id="CHEBI:58223"/>
        <dbReference type="ChEBI" id="CHEBI:456216"/>
        <dbReference type="EC" id="2.7.4.22"/>
    </reaction>
</comment>
<keyword evidence="6 11" id="KW-0547">Nucleotide-binding</keyword>
<evidence type="ECO:0000256" key="10">
    <source>
        <dbReference type="ARBA" id="ARBA00047767"/>
    </source>
</evidence>
<comment type="caution">
    <text evidence="11">Lacks conserved residue(s) required for the propagation of feature annotation.</text>
</comment>
<keyword evidence="8 11" id="KW-0067">ATP-binding</keyword>
<comment type="subcellular location">
    <subcellularLocation>
        <location evidence="1 11">Cytoplasm</location>
    </subcellularLocation>
</comment>
<dbReference type="GO" id="GO:0033862">
    <property type="term" value="F:UMP kinase activity"/>
    <property type="evidence" value="ECO:0007669"/>
    <property type="project" value="UniProtKB-EC"/>
</dbReference>
<feature type="binding site" evidence="11">
    <location>
        <begin position="14"/>
        <end position="17"/>
    </location>
    <ligand>
        <name>ATP</name>
        <dbReference type="ChEBI" id="CHEBI:30616"/>
    </ligand>
</feature>
<comment type="pathway">
    <text evidence="2 11">Pyrimidine metabolism; CTP biosynthesis via de novo pathway; UDP from UMP (UMPK route): step 1/1.</text>
</comment>
<feature type="binding site" evidence="11">
    <location>
        <position position="172"/>
    </location>
    <ligand>
        <name>ATP</name>
        <dbReference type="ChEBI" id="CHEBI:30616"/>
    </ligand>
</feature>
<dbReference type="AlphaFoldDB" id="A0A7H2BGV6"/>
<feature type="binding site" evidence="11">
    <location>
        <position position="55"/>
    </location>
    <ligand>
        <name>ATP</name>
        <dbReference type="ChEBI" id="CHEBI:30616"/>
    </ligand>
</feature>
<evidence type="ECO:0000256" key="2">
    <source>
        <dbReference type="ARBA" id="ARBA00004791"/>
    </source>
</evidence>
<feature type="binding site" evidence="11">
    <location>
        <position position="54"/>
    </location>
    <ligand>
        <name>UMP</name>
        <dbReference type="ChEBI" id="CHEBI:57865"/>
    </ligand>
</feature>
<dbReference type="GO" id="GO:0044210">
    <property type="term" value="P:'de novo' CTP biosynthetic process"/>
    <property type="evidence" value="ECO:0007669"/>
    <property type="project" value="UniProtKB-UniRule"/>
</dbReference>
<dbReference type="SUPFAM" id="SSF53633">
    <property type="entry name" value="Carbamate kinase-like"/>
    <property type="match status" value="1"/>
</dbReference>
<dbReference type="InterPro" id="IPR001048">
    <property type="entry name" value="Asp/Glu/Uridylate_kinase"/>
</dbReference>
<dbReference type="RefSeq" id="WP_190725461.1">
    <property type="nucleotide sequence ID" value="NZ_CP061539.1"/>
</dbReference>
<proteinExistence type="inferred from homology"/>
<dbReference type="EC" id="2.7.4.22" evidence="11"/>
<dbReference type="GeneID" id="96624270"/>
<dbReference type="PANTHER" id="PTHR42833">
    <property type="entry name" value="URIDYLATE KINASE"/>
    <property type="match status" value="1"/>
</dbReference>
<keyword evidence="5 11" id="KW-0808">Transferase</keyword>
<dbReference type="Gene3D" id="3.40.1160.10">
    <property type="entry name" value="Acetylglutamate kinase-like"/>
    <property type="match status" value="1"/>
</dbReference>
<dbReference type="PIRSF" id="PIRSF005650">
    <property type="entry name" value="Uridylate_kin"/>
    <property type="match status" value="1"/>
</dbReference>
<accession>A0A7H2BGV6</accession>
<gene>
    <name evidence="11" type="primary">pyrH</name>
    <name evidence="13" type="ORF">IDM49_08455</name>
</gene>
<dbReference type="GO" id="GO:0005524">
    <property type="term" value="F:ATP binding"/>
    <property type="evidence" value="ECO:0007669"/>
    <property type="project" value="UniProtKB-KW"/>
</dbReference>
<evidence type="ECO:0000256" key="8">
    <source>
        <dbReference type="ARBA" id="ARBA00022840"/>
    </source>
</evidence>
<dbReference type="GO" id="GO:0006225">
    <property type="term" value="P:UDP biosynthetic process"/>
    <property type="evidence" value="ECO:0007669"/>
    <property type="project" value="TreeGrafter"/>
</dbReference>
<keyword evidence="7 11" id="KW-0418">Kinase</keyword>
<organism evidence="13 14">
    <name type="scientific">Rothia terrae</name>
    <dbReference type="NCBI Taxonomy" id="396015"/>
    <lineage>
        <taxon>Bacteria</taxon>
        <taxon>Bacillati</taxon>
        <taxon>Actinomycetota</taxon>
        <taxon>Actinomycetes</taxon>
        <taxon>Micrococcales</taxon>
        <taxon>Micrococcaceae</taxon>
        <taxon>Rothia</taxon>
    </lineage>
</organism>
<dbReference type="EMBL" id="CP061539">
    <property type="protein sequence ID" value="QNV38902.1"/>
    <property type="molecule type" value="Genomic_DNA"/>
</dbReference>
<keyword evidence="14" id="KW-1185">Reference proteome</keyword>
<evidence type="ECO:0000259" key="12">
    <source>
        <dbReference type="Pfam" id="PF00696"/>
    </source>
</evidence>
<comment type="subunit">
    <text evidence="11">Homohexamer.</text>
</comment>
<feature type="binding site" evidence="11">
    <location>
        <position position="59"/>
    </location>
    <ligand>
        <name>ATP</name>
        <dbReference type="ChEBI" id="CHEBI:30616"/>
    </ligand>
</feature>
<evidence type="ECO:0000256" key="3">
    <source>
        <dbReference type="ARBA" id="ARBA00007614"/>
    </source>
</evidence>